<keyword evidence="1" id="KW-0812">Transmembrane</keyword>
<protein>
    <submittedName>
        <fullName evidence="2">Anthrone oxygenase family protein</fullName>
    </submittedName>
</protein>
<sequence length="171" mass="17714">MLGIVRVASTLLLGLYAGGVFFAVIAPSLGRLPGPAYVRYWQALSTDYGRAMPPLLLACVVLLLATGVLSFGRGRLVFGLTVGVLLLVVATIVLTVTQLEPLNRLADAWDADRLPADWTAARDRWLTLHAVRTAVAVVAFVALLAAQAVDAGRPAGIGASNGAGAGRTVGP</sequence>
<keyword evidence="1" id="KW-0472">Membrane</keyword>
<feature type="transmembrane region" description="Helical" evidence="1">
    <location>
        <begin position="50"/>
        <end position="69"/>
    </location>
</feature>
<accession>A0ABV9WFA8</accession>
<dbReference type="Proteomes" id="UP001595912">
    <property type="component" value="Unassembled WGS sequence"/>
</dbReference>
<proteinExistence type="predicted"/>
<dbReference type="InterPro" id="IPR013901">
    <property type="entry name" value="Anthrone_oxy"/>
</dbReference>
<keyword evidence="3" id="KW-1185">Reference proteome</keyword>
<evidence type="ECO:0000313" key="2">
    <source>
        <dbReference type="EMBL" id="MFC5006922.1"/>
    </source>
</evidence>
<organism evidence="2 3">
    <name type="scientific">Dactylosporangium cerinum</name>
    <dbReference type="NCBI Taxonomy" id="1434730"/>
    <lineage>
        <taxon>Bacteria</taxon>
        <taxon>Bacillati</taxon>
        <taxon>Actinomycetota</taxon>
        <taxon>Actinomycetes</taxon>
        <taxon>Micromonosporales</taxon>
        <taxon>Micromonosporaceae</taxon>
        <taxon>Dactylosporangium</taxon>
    </lineage>
</organism>
<name>A0ABV9WFA8_9ACTN</name>
<dbReference type="Pfam" id="PF08592">
    <property type="entry name" value="Anthrone_oxy"/>
    <property type="match status" value="1"/>
</dbReference>
<evidence type="ECO:0000313" key="3">
    <source>
        <dbReference type="Proteomes" id="UP001595912"/>
    </source>
</evidence>
<dbReference type="RefSeq" id="WP_380127575.1">
    <property type="nucleotide sequence ID" value="NZ_JBHSIU010000110.1"/>
</dbReference>
<feature type="transmembrane region" description="Helical" evidence="1">
    <location>
        <begin position="7"/>
        <end position="30"/>
    </location>
</feature>
<keyword evidence="1" id="KW-1133">Transmembrane helix</keyword>
<evidence type="ECO:0000256" key="1">
    <source>
        <dbReference type="SAM" id="Phobius"/>
    </source>
</evidence>
<comment type="caution">
    <text evidence="2">The sequence shown here is derived from an EMBL/GenBank/DDBJ whole genome shotgun (WGS) entry which is preliminary data.</text>
</comment>
<gene>
    <name evidence="2" type="ORF">ACFPIJ_55070</name>
</gene>
<reference evidence="3" key="1">
    <citation type="journal article" date="2019" name="Int. J. Syst. Evol. Microbiol.">
        <title>The Global Catalogue of Microorganisms (GCM) 10K type strain sequencing project: providing services to taxonomists for standard genome sequencing and annotation.</title>
        <authorList>
            <consortium name="The Broad Institute Genomics Platform"/>
            <consortium name="The Broad Institute Genome Sequencing Center for Infectious Disease"/>
            <person name="Wu L."/>
            <person name="Ma J."/>
        </authorList>
    </citation>
    <scope>NUCLEOTIDE SEQUENCE [LARGE SCALE GENOMIC DNA]</scope>
    <source>
        <strain evidence="3">CGMCC 4.7152</strain>
    </source>
</reference>
<feature type="transmembrane region" description="Helical" evidence="1">
    <location>
        <begin position="125"/>
        <end position="146"/>
    </location>
</feature>
<dbReference type="EMBL" id="JBHSIU010000110">
    <property type="protein sequence ID" value="MFC5006922.1"/>
    <property type="molecule type" value="Genomic_DNA"/>
</dbReference>
<feature type="transmembrane region" description="Helical" evidence="1">
    <location>
        <begin position="76"/>
        <end position="96"/>
    </location>
</feature>